<keyword evidence="3" id="KW-0227">DNA damage</keyword>
<keyword evidence="4" id="KW-0234">DNA repair</keyword>
<keyword evidence="5" id="KW-0539">Nucleus</keyword>
<feature type="region of interest" description="Disordered" evidence="7">
    <location>
        <begin position="604"/>
        <end position="1008"/>
    </location>
</feature>
<feature type="compositionally biased region" description="Basic and acidic residues" evidence="7">
    <location>
        <begin position="805"/>
        <end position="815"/>
    </location>
</feature>
<dbReference type="CDD" id="cd16620">
    <property type="entry name" value="vRING-HC-C4C4_RBBP6"/>
    <property type="match status" value="1"/>
</dbReference>
<dbReference type="GO" id="GO:0008270">
    <property type="term" value="F:zinc ion binding"/>
    <property type="evidence" value="ECO:0007669"/>
    <property type="project" value="UniProtKB-KW"/>
</dbReference>
<feature type="compositionally biased region" description="Polar residues" evidence="7">
    <location>
        <begin position="374"/>
        <end position="386"/>
    </location>
</feature>
<reference evidence="9 10" key="1">
    <citation type="journal article" date="2018" name="IMA Fungus">
        <title>IMA Genome-F 9: Draft genome sequence of Annulohypoxylon stygium, Aspergillus mulundensis, Berkeleyomyces basicola (syn. Thielaviopsis basicola), Ceratocystis smalleyi, two Cercospora beticola strains, Coleophoma cylindrospora, Fusarium fracticaudum, Phialophora cf. hyalina, and Morchella septimelata.</title>
        <authorList>
            <person name="Wingfield B.D."/>
            <person name="Bills G.F."/>
            <person name="Dong Y."/>
            <person name="Huang W."/>
            <person name="Nel W.J."/>
            <person name="Swalarsk-Parry B.S."/>
            <person name="Vaghefi N."/>
            <person name="Wilken P.M."/>
            <person name="An Z."/>
            <person name="de Beer Z.W."/>
            <person name="De Vos L."/>
            <person name="Chen L."/>
            <person name="Duong T.A."/>
            <person name="Gao Y."/>
            <person name="Hammerbacher A."/>
            <person name="Kikkert J.R."/>
            <person name="Li Y."/>
            <person name="Li H."/>
            <person name="Li K."/>
            <person name="Li Q."/>
            <person name="Liu X."/>
            <person name="Ma X."/>
            <person name="Naidoo K."/>
            <person name="Pethybridge S.J."/>
            <person name="Sun J."/>
            <person name="Steenkamp E.T."/>
            <person name="van der Nest M.A."/>
            <person name="van Wyk S."/>
            <person name="Wingfield M.J."/>
            <person name="Xiong C."/>
            <person name="Yue Q."/>
            <person name="Zhang X."/>
        </authorList>
    </citation>
    <scope>NUCLEOTIDE SEQUENCE [LARGE SCALE GENOMIC DNA]</scope>
    <source>
        <strain evidence="9 10">BP5796</strain>
    </source>
</reference>
<organism evidence="9 10">
    <name type="scientific">Coleophoma crateriformis</name>
    <dbReference type="NCBI Taxonomy" id="565419"/>
    <lineage>
        <taxon>Eukaryota</taxon>
        <taxon>Fungi</taxon>
        <taxon>Dikarya</taxon>
        <taxon>Ascomycota</taxon>
        <taxon>Pezizomycotina</taxon>
        <taxon>Leotiomycetes</taxon>
        <taxon>Helotiales</taxon>
        <taxon>Dermateaceae</taxon>
        <taxon>Coleophoma</taxon>
    </lineage>
</organism>
<dbReference type="PROSITE" id="PS50089">
    <property type="entry name" value="ZF_RING_2"/>
    <property type="match status" value="1"/>
</dbReference>
<keyword evidence="2" id="KW-0677">Repeat</keyword>
<dbReference type="GO" id="GO:0000724">
    <property type="term" value="P:double-strand break repair via homologous recombination"/>
    <property type="evidence" value="ECO:0007669"/>
    <property type="project" value="TreeGrafter"/>
</dbReference>
<gene>
    <name evidence="9" type="ORF">BP5796_10055</name>
</gene>
<evidence type="ECO:0000256" key="6">
    <source>
        <dbReference type="PROSITE-ProRule" id="PRU00175"/>
    </source>
</evidence>
<dbReference type="SUPFAM" id="SSF57850">
    <property type="entry name" value="RING/U-box"/>
    <property type="match status" value="1"/>
</dbReference>
<dbReference type="GO" id="GO:0045944">
    <property type="term" value="P:positive regulation of transcription by RNA polymerase II"/>
    <property type="evidence" value="ECO:0007669"/>
    <property type="project" value="TreeGrafter"/>
</dbReference>
<dbReference type="GO" id="GO:0005634">
    <property type="term" value="C:nucleus"/>
    <property type="evidence" value="ECO:0007669"/>
    <property type="project" value="UniProtKB-SubCell"/>
</dbReference>
<dbReference type="PANTHER" id="PTHR13763">
    <property type="entry name" value="BREAST CANCER TYPE 1 SUSCEPTIBILITY PROTEIN BRCA1"/>
    <property type="match status" value="1"/>
</dbReference>
<dbReference type="InterPro" id="IPR013083">
    <property type="entry name" value="Znf_RING/FYVE/PHD"/>
</dbReference>
<dbReference type="Gene3D" id="3.30.40.10">
    <property type="entry name" value="Zinc/RING finger domain, C3HC4 (zinc finger)"/>
    <property type="match status" value="1"/>
</dbReference>
<feature type="compositionally biased region" description="Low complexity" evidence="7">
    <location>
        <begin position="133"/>
        <end position="146"/>
    </location>
</feature>
<feature type="region of interest" description="Disordered" evidence="7">
    <location>
        <begin position="93"/>
        <end position="148"/>
    </location>
</feature>
<feature type="compositionally biased region" description="Basic and acidic residues" evidence="7">
    <location>
        <begin position="455"/>
        <end position="464"/>
    </location>
</feature>
<feature type="compositionally biased region" description="Basic and acidic residues" evidence="7">
    <location>
        <begin position="678"/>
        <end position="688"/>
    </location>
</feature>
<feature type="compositionally biased region" description="Basic and acidic residues" evidence="7">
    <location>
        <begin position="653"/>
        <end position="665"/>
    </location>
</feature>
<evidence type="ECO:0000313" key="9">
    <source>
        <dbReference type="EMBL" id="RDW65363.1"/>
    </source>
</evidence>
<comment type="subcellular location">
    <subcellularLocation>
        <location evidence="1">Nucleus</location>
    </subcellularLocation>
</comment>
<feature type="domain" description="RING-type" evidence="8">
    <location>
        <begin position="27"/>
        <end position="63"/>
    </location>
</feature>
<dbReference type="GO" id="GO:0004842">
    <property type="term" value="F:ubiquitin-protein transferase activity"/>
    <property type="evidence" value="ECO:0007669"/>
    <property type="project" value="TreeGrafter"/>
</dbReference>
<comment type="caution">
    <text evidence="9">The sequence shown here is derived from an EMBL/GenBank/DDBJ whole genome shotgun (WGS) entry which is preliminary data.</text>
</comment>
<feature type="region of interest" description="Disordered" evidence="7">
    <location>
        <begin position="428"/>
        <end position="484"/>
    </location>
</feature>
<feature type="compositionally biased region" description="Basic and acidic residues" evidence="7">
    <location>
        <begin position="93"/>
        <end position="102"/>
    </location>
</feature>
<feature type="compositionally biased region" description="Basic and acidic residues" evidence="7">
    <location>
        <begin position="929"/>
        <end position="949"/>
    </location>
</feature>
<sequence>MAAAMTAAQTELVSSLAQEEIPIKLRCAICSRLAVNAFRLPCCDQAICETCQSTLPSSCPVCEHTPVAAEDCKPHKSLRTTIKVFLRTEEKKREALRAKEAKNTPPDTPQEEVPPAEGEPPSELPTMIEDSESIPPDSASIPPDSSQNAEVVAGIVLEHPANPAEIEAAQEAEQDIPQPSIEEITPGQEPTDADAHAVMGTGETDTQDMSEALDQGGAQPADGQSIQGTGANFDASGTGGFPNMPFGTAGDFNQMQMMMAMQNGMGANGFGNFPMMGMPGMNMDPMTMQSMFMNGGFGAGMGMSGMNIGMGMGGFDGGGGAGFNGAWNQQQSWNVGPDNFNHPNAAGMGHGDYGANNSGYPQHATGFAQGNYGRGNQFNDFQNNHYGNQSFRGRGRGRGSFMQGRGGFAHGQNDMHSQQYPQQFSTAQIASGPNESGSISTEPKADSTPSGNVDEFGREIRPVMETDEDGTAERASKENTGMPVNESAAENIDAKEASHDTSAQTEDNGPKPIQTLDEMQAASYNVPVGPAGLNPMSSLDPNARIYGHTRGGFAYSHRGRGGFGMQPPPVKSVPINAPTGPKAMREGLPNTGLSSLRGRTLSGAGKVVSRPVTDAGVAPPSVAGSEHRDRVSRSPSPMEEESRSQSRSRSRERRLEKDKDKEREDKHRRKHRHRSTSRSKDERESERRRERRRERMSRHQDDDPELNADNDEEKGIPSTSDHIDHEDGDDQKSRSASPAHSSRRSRRDRDKDRYRERERDSDKDREHKSSHRHRSSHRSHREDRSRSRERDRDRDHRHSRRHDSRRGSPEAENKDNAISSVESRTKLDLPHRKSSNAVLNGIEIKGVSSRKTLEMHTAVQIPTGPSKDRINVTASREKDRDRERPSRHYEERHRSSRPHERTSDRHSTRERERDSEKEKTKLESSAPARDPHTLEREARDRERLLKEAQRIAGFKAGVGQKRGRDDLDDGASGRKGRKKGRRGAIIAEENEEDRIARTEAEREISRWD</sequence>
<keyword evidence="10" id="KW-1185">Reference proteome</keyword>
<evidence type="ECO:0000256" key="4">
    <source>
        <dbReference type="ARBA" id="ARBA00023204"/>
    </source>
</evidence>
<feature type="compositionally biased region" description="Basic residues" evidence="7">
    <location>
        <begin position="768"/>
        <end position="779"/>
    </location>
</feature>
<dbReference type="Proteomes" id="UP000256328">
    <property type="component" value="Unassembled WGS sequence"/>
</dbReference>
<feature type="compositionally biased region" description="Acidic residues" evidence="7">
    <location>
        <begin position="702"/>
        <end position="712"/>
    </location>
</feature>
<evidence type="ECO:0000256" key="1">
    <source>
        <dbReference type="ARBA" id="ARBA00004123"/>
    </source>
</evidence>
<feature type="compositionally biased region" description="Polar residues" evidence="7">
    <location>
        <begin position="428"/>
        <end position="451"/>
    </location>
</feature>
<feature type="compositionally biased region" description="Basic and acidic residues" evidence="7">
    <location>
        <begin position="747"/>
        <end position="767"/>
    </location>
</feature>
<protein>
    <recommendedName>
        <fullName evidence="8">RING-type domain-containing protein</fullName>
    </recommendedName>
</protein>
<dbReference type="PANTHER" id="PTHR13763:SF0">
    <property type="entry name" value="BREAST CANCER TYPE 1 SUSCEPTIBILITY PROTEIN"/>
    <property type="match status" value="1"/>
</dbReference>
<proteinExistence type="predicted"/>
<keyword evidence="6" id="KW-0863">Zinc-finger</keyword>
<evidence type="ECO:0000313" key="10">
    <source>
        <dbReference type="Proteomes" id="UP000256328"/>
    </source>
</evidence>
<evidence type="ECO:0000256" key="3">
    <source>
        <dbReference type="ARBA" id="ARBA00022763"/>
    </source>
</evidence>
<evidence type="ECO:0000259" key="8">
    <source>
        <dbReference type="PROSITE" id="PS50089"/>
    </source>
</evidence>
<keyword evidence="6" id="KW-0862">Zinc</keyword>
<accession>A0A3D8QU44</accession>
<dbReference type="InterPro" id="IPR001841">
    <property type="entry name" value="Znf_RING"/>
</dbReference>
<feature type="compositionally biased region" description="Basic and acidic residues" evidence="7">
    <location>
        <begin position="866"/>
        <end position="922"/>
    </location>
</feature>
<feature type="compositionally biased region" description="Basic residues" evidence="7">
    <location>
        <begin position="666"/>
        <end position="677"/>
    </location>
</feature>
<feature type="compositionally biased region" description="Basic and acidic residues" evidence="7">
    <location>
        <begin position="780"/>
        <end position="796"/>
    </location>
</feature>
<name>A0A3D8QU44_9HELO</name>
<keyword evidence="6" id="KW-0479">Metal-binding</keyword>
<evidence type="ECO:0000256" key="7">
    <source>
        <dbReference type="SAM" id="MobiDB-lite"/>
    </source>
</evidence>
<evidence type="ECO:0000256" key="2">
    <source>
        <dbReference type="ARBA" id="ARBA00022737"/>
    </source>
</evidence>
<evidence type="ECO:0000256" key="5">
    <source>
        <dbReference type="ARBA" id="ARBA00023242"/>
    </source>
</evidence>
<feature type="compositionally biased region" description="Basic and acidic residues" evidence="7">
    <location>
        <begin position="721"/>
        <end position="733"/>
    </location>
</feature>
<dbReference type="InterPro" id="IPR031099">
    <property type="entry name" value="BRCA1-associated"/>
</dbReference>
<feature type="compositionally biased region" description="Basic and acidic residues" evidence="7">
    <location>
        <begin position="993"/>
        <end position="1008"/>
    </location>
</feature>
<feature type="region of interest" description="Disordered" evidence="7">
    <location>
        <begin position="213"/>
        <end position="239"/>
    </location>
</feature>
<dbReference type="OrthoDB" id="106784at2759"/>
<feature type="region of interest" description="Disordered" evidence="7">
    <location>
        <begin position="337"/>
        <end position="415"/>
    </location>
</feature>
<dbReference type="AlphaFoldDB" id="A0A3D8QU44"/>
<dbReference type="EMBL" id="PDLN01000015">
    <property type="protein sequence ID" value="RDW65363.1"/>
    <property type="molecule type" value="Genomic_DNA"/>
</dbReference>